<evidence type="ECO:0000259" key="7">
    <source>
        <dbReference type="PROSITE" id="PS51362"/>
    </source>
</evidence>
<dbReference type="InterPro" id="IPR015615">
    <property type="entry name" value="TGF-beta-rel"/>
</dbReference>
<dbReference type="Pfam" id="PF00019">
    <property type="entry name" value="TGF_beta"/>
    <property type="match status" value="1"/>
</dbReference>
<dbReference type="PROSITE" id="PS00250">
    <property type="entry name" value="TGF_BETA_1"/>
    <property type="match status" value="1"/>
</dbReference>
<feature type="non-terminal residue" evidence="8">
    <location>
        <position position="1"/>
    </location>
</feature>
<dbReference type="InterPro" id="IPR017948">
    <property type="entry name" value="TGFb_CS"/>
</dbReference>
<keyword evidence="5" id="KW-1015">Disulfide bond</keyword>
<evidence type="ECO:0000313" key="8">
    <source>
        <dbReference type="EMBL" id="PWA13992.1"/>
    </source>
</evidence>
<keyword evidence="3" id="KW-0964">Secreted</keyword>
<evidence type="ECO:0000313" key="9">
    <source>
        <dbReference type="Proteomes" id="UP000250572"/>
    </source>
</evidence>
<sequence length="542" mass="61259">NMDKPIPQWWSTYKSTLASRLTMLTSHTPALLTSYTLLFLLVPNSGVLQPDAAHQGLLETSNVDDQGALILEAVKKGILGSLGLDREPKPAMKASQRELRKMFKLYRKTISEMRISSQSGTDTWQSNMSTVLFPAEPLHVLQKGDQPHIVWYRAVFQKNPKIHSELTLAKAQLKVFGSGLGNNPKTRRHIKVRINGMKPRNSAAWTYIDNNSMIPGVTLDIKPEASRGMWIDDQELVVDVGMSPLSRKDSHLKPTVTLELDLKAPPATRGGRWRRSNKEDNCDERGWCCRKSATVSFKDIGWLDWVVAPTEYTMHFCDGTCPHNYKPASMHTQVKSRLHQITKGEMPQPCCVPAAYEPMVLMHYDSRGKLKLTLFNDLIVTKCHSRKVIWLLLLPGVRHEVDVFIVELRRFGVKLRVIAVYSVIYLFTLNVHVLFTLSRPVERSLLISQVFIDWRRGLGLEMSSDPSKALILLQYMNTSTPITMARKITKSERPTATPVEELGCKQDSVEFSWEQVYVGTMVVTEGGASVSLDKHFTHLALL</sequence>
<dbReference type="GO" id="GO:0005615">
    <property type="term" value="C:extracellular space"/>
    <property type="evidence" value="ECO:0007669"/>
    <property type="project" value="TreeGrafter"/>
</dbReference>
<protein>
    <recommendedName>
        <fullName evidence="7">TGF-beta family profile domain-containing protein</fullName>
    </recommendedName>
</protein>
<dbReference type="Gene3D" id="2.10.90.10">
    <property type="entry name" value="Cystine-knot cytokines"/>
    <property type="match status" value="1"/>
</dbReference>
<reference evidence="8 9" key="1">
    <citation type="journal article" date="2018" name="G3 (Bethesda)">
        <title>A High-Quality Reference Genome for the Invasive Mosquitofish Gambusia affinis Using a Chicago Library.</title>
        <authorList>
            <person name="Hoffberg S.L."/>
            <person name="Troendle N.J."/>
            <person name="Glenn T.C."/>
            <person name="Mahmud O."/>
            <person name="Louha S."/>
            <person name="Chalopin D."/>
            <person name="Bennetzen J.L."/>
            <person name="Mauricio R."/>
        </authorList>
    </citation>
    <scope>NUCLEOTIDE SEQUENCE [LARGE SCALE GENOMIC DNA]</scope>
    <source>
        <strain evidence="8">NE01/NJP1002.9</strain>
        <tissue evidence="8">Muscle</tissue>
    </source>
</reference>
<evidence type="ECO:0000256" key="2">
    <source>
        <dbReference type="ARBA" id="ARBA00006656"/>
    </source>
</evidence>
<dbReference type="PANTHER" id="PTHR11848:SF78">
    <property type="entry name" value="GROWTH_DIFFERENTIATION FACTOR 15"/>
    <property type="match status" value="1"/>
</dbReference>
<dbReference type="Gene3D" id="2.60.120.970">
    <property type="match status" value="1"/>
</dbReference>
<dbReference type="Proteomes" id="UP000250572">
    <property type="component" value="Unassembled WGS sequence"/>
</dbReference>
<evidence type="ECO:0000256" key="5">
    <source>
        <dbReference type="ARBA" id="ARBA00023157"/>
    </source>
</evidence>
<dbReference type="CDD" id="cd19376">
    <property type="entry name" value="TGF_beta_GDF15"/>
    <property type="match status" value="1"/>
</dbReference>
<dbReference type="STRING" id="33528.ENSGAFP00000019070"/>
<dbReference type="AlphaFoldDB" id="A0A315UNW4"/>
<dbReference type="InterPro" id="IPR029034">
    <property type="entry name" value="Cystine-knot_cytokine"/>
</dbReference>
<dbReference type="InterPro" id="IPR001839">
    <property type="entry name" value="TGF-b_C"/>
</dbReference>
<comment type="similarity">
    <text evidence="2 6">Belongs to the TGF-beta family.</text>
</comment>
<dbReference type="GO" id="GO:0005125">
    <property type="term" value="F:cytokine activity"/>
    <property type="evidence" value="ECO:0007669"/>
    <property type="project" value="TreeGrafter"/>
</dbReference>
<accession>A0A315UNW4</accession>
<comment type="subcellular location">
    <subcellularLocation>
        <location evidence="1">Secreted</location>
    </subcellularLocation>
</comment>
<dbReference type="SMART" id="SM00204">
    <property type="entry name" value="TGFB"/>
    <property type="match status" value="1"/>
</dbReference>
<keyword evidence="9" id="KW-1185">Reference proteome</keyword>
<comment type="caution">
    <text evidence="8">The sequence shown here is derived from an EMBL/GenBank/DDBJ whole genome shotgun (WGS) entry which is preliminary data.</text>
</comment>
<gene>
    <name evidence="8" type="ORF">CCH79_00016998</name>
</gene>
<evidence type="ECO:0000256" key="6">
    <source>
        <dbReference type="RuleBase" id="RU000354"/>
    </source>
</evidence>
<organism evidence="8 9">
    <name type="scientific">Gambusia affinis</name>
    <name type="common">Western mosquitofish</name>
    <name type="synonym">Heterandria affinis</name>
    <dbReference type="NCBI Taxonomy" id="33528"/>
    <lineage>
        <taxon>Eukaryota</taxon>
        <taxon>Metazoa</taxon>
        <taxon>Chordata</taxon>
        <taxon>Craniata</taxon>
        <taxon>Vertebrata</taxon>
        <taxon>Euteleostomi</taxon>
        <taxon>Actinopterygii</taxon>
        <taxon>Neopterygii</taxon>
        <taxon>Teleostei</taxon>
        <taxon>Neoteleostei</taxon>
        <taxon>Acanthomorphata</taxon>
        <taxon>Ovalentaria</taxon>
        <taxon>Atherinomorphae</taxon>
        <taxon>Cyprinodontiformes</taxon>
        <taxon>Poeciliidae</taxon>
        <taxon>Poeciliinae</taxon>
        <taxon>Gambusia</taxon>
    </lineage>
</organism>
<evidence type="ECO:0000256" key="3">
    <source>
        <dbReference type="ARBA" id="ARBA00022525"/>
    </source>
</evidence>
<dbReference type="SUPFAM" id="SSF57501">
    <property type="entry name" value="Cystine-knot cytokines"/>
    <property type="match status" value="1"/>
</dbReference>
<keyword evidence="4 6" id="KW-0339">Growth factor</keyword>
<feature type="domain" description="TGF-beta family profile" evidence="7">
    <location>
        <begin position="272"/>
        <end position="386"/>
    </location>
</feature>
<dbReference type="GO" id="GO:0008083">
    <property type="term" value="F:growth factor activity"/>
    <property type="evidence" value="ECO:0007669"/>
    <property type="project" value="UniProtKB-KW"/>
</dbReference>
<dbReference type="EMBL" id="NHOQ01002897">
    <property type="protein sequence ID" value="PWA13992.1"/>
    <property type="molecule type" value="Genomic_DNA"/>
</dbReference>
<feature type="non-terminal residue" evidence="8">
    <location>
        <position position="542"/>
    </location>
</feature>
<evidence type="ECO:0000256" key="4">
    <source>
        <dbReference type="ARBA" id="ARBA00023030"/>
    </source>
</evidence>
<proteinExistence type="inferred from homology"/>
<dbReference type="PANTHER" id="PTHR11848">
    <property type="entry name" value="TGF-BETA FAMILY"/>
    <property type="match status" value="1"/>
</dbReference>
<dbReference type="PROSITE" id="PS51362">
    <property type="entry name" value="TGF_BETA_2"/>
    <property type="match status" value="1"/>
</dbReference>
<evidence type="ECO:0000256" key="1">
    <source>
        <dbReference type="ARBA" id="ARBA00004613"/>
    </source>
</evidence>
<name>A0A315UNW4_GAMAF</name>